<dbReference type="GeneID" id="87923631"/>
<dbReference type="EMBL" id="JAWRVG010000046">
    <property type="protein sequence ID" value="KAK4064837.1"/>
    <property type="molecule type" value="Genomic_DNA"/>
</dbReference>
<feature type="compositionally biased region" description="Basic and acidic residues" evidence="2">
    <location>
        <begin position="357"/>
        <end position="376"/>
    </location>
</feature>
<dbReference type="Gene3D" id="3.40.50.720">
    <property type="entry name" value="NAD(P)-binding Rossmann-like Domain"/>
    <property type="match status" value="1"/>
</dbReference>
<dbReference type="InterPro" id="IPR002347">
    <property type="entry name" value="SDR_fam"/>
</dbReference>
<keyword evidence="1" id="KW-0539">Nucleus</keyword>
<dbReference type="SUPFAM" id="SSF51735">
    <property type="entry name" value="NAD(P)-binding Rossmann-fold domains"/>
    <property type="match status" value="1"/>
</dbReference>
<dbReference type="PANTHER" id="PTHR37540">
    <property type="entry name" value="TRANSCRIPTION FACTOR (ACR-2), PUTATIVE-RELATED-RELATED"/>
    <property type="match status" value="1"/>
</dbReference>
<sequence>MASALDSQVDIVIPEMPSFTKGYHHRPYPAISPSRPEIAAAAAGKNIVVTGGGTGIGKAIAIAFAQAGARSVAILGRRADRLQQTAAEMKSEAAKHGHSPIIVTEVVDLMRRETVDDALRSIQSKISTAAGSTYLDVLVSNAGMAPKMGAVLGYDAQIMMNTFGLNVMSAFNAVNAWAPLAGDKAVLINVSSMMAHARPVVTNFAYSMAKAANLKMMDYFAAENPTIHVVSLQPGIINTELGGDDMPVFVAPDTTELPGQFCAWLLTDEARFLKNKFVWANWDVEDLVARKDEVLTTRALTWGVEGVPVVIDNKTRSVIRRQAAKGQNLGRRITRPSRVKAFERQALVQPLFAVKSKHESSDVHQDGRDGDSSSRGDDEDTPSRIEPVIGDSVSVLSLPIDIAQEDRVLMCEAVAFMNAPRCLPSLNKAFSEGSVGHSIFLQLIFTDQAYYHCALATVLECNHISPQSGVSSIRHLTHAFRLINERISGAERVSNSTIAVVMSLSTYESTRGRYDRGMIHLSGLFRMVETRGGLDRVGSEEPEIMQKIYRADLDYALRFGAAPKLNIKLFENSKAMERLNVLSTRDHDILYLNLNPEFREQLGLELCELWNSAAEMSMLVNEASANKRSKLSRAKFLRSYIWLGHRLLNYASLNKPRSLNRLQSMAHLGLLMLISSLLCGLDRRVVENAILSQLLRDEASKVTNSETQELLLWLLFLGAAGILQDPSHDIWLVPKTWETMRDLGLDTWDSIRSVLWKFPWMNDFYESGSSALFAKVTQYQCIQFSV</sequence>
<dbReference type="CDD" id="cd05233">
    <property type="entry name" value="SDR_c"/>
    <property type="match status" value="1"/>
</dbReference>
<reference evidence="3" key="1">
    <citation type="submission" date="2023-11" db="EMBL/GenBank/DDBJ databases">
        <title>The genome sequences of three competitors of mushroom-forming fungi.</title>
        <authorList>
            <person name="Beijen E."/>
            <person name="Ohm R.A."/>
        </authorList>
    </citation>
    <scope>NUCLEOTIDE SEQUENCE</scope>
    <source>
        <strain evidence="3">CBS 100526</strain>
    </source>
</reference>
<dbReference type="PANTHER" id="PTHR37540:SF9">
    <property type="entry name" value="ZN(2)-C6 FUNGAL-TYPE DOMAIN-CONTAINING PROTEIN"/>
    <property type="match status" value="1"/>
</dbReference>
<dbReference type="RefSeq" id="XP_062752136.1">
    <property type="nucleotide sequence ID" value="XM_062903726.1"/>
</dbReference>
<dbReference type="InterPro" id="IPR036291">
    <property type="entry name" value="NAD(P)-bd_dom_sf"/>
</dbReference>
<dbReference type="InterPro" id="IPR021858">
    <property type="entry name" value="Fun_TF"/>
</dbReference>
<evidence type="ECO:0000256" key="2">
    <source>
        <dbReference type="SAM" id="MobiDB-lite"/>
    </source>
</evidence>
<evidence type="ECO:0000313" key="3">
    <source>
        <dbReference type="EMBL" id="KAK4064837.1"/>
    </source>
</evidence>
<dbReference type="PRINTS" id="PR00081">
    <property type="entry name" value="GDHRDH"/>
</dbReference>
<accession>A0AAE1LVV4</accession>
<organism evidence="3 4">
    <name type="scientific">Trichoderma aggressivum f. europaeum</name>
    <dbReference type="NCBI Taxonomy" id="173218"/>
    <lineage>
        <taxon>Eukaryota</taxon>
        <taxon>Fungi</taxon>
        <taxon>Dikarya</taxon>
        <taxon>Ascomycota</taxon>
        <taxon>Pezizomycotina</taxon>
        <taxon>Sordariomycetes</taxon>
        <taxon>Hypocreomycetidae</taxon>
        <taxon>Hypocreales</taxon>
        <taxon>Hypocreaceae</taxon>
        <taxon>Trichoderma</taxon>
    </lineage>
</organism>
<feature type="region of interest" description="Disordered" evidence="2">
    <location>
        <begin position="357"/>
        <end position="386"/>
    </location>
</feature>
<protein>
    <submittedName>
        <fullName evidence="3">Transcriptional regulator family: Fungal Specific TF</fullName>
    </submittedName>
</protein>
<keyword evidence="4" id="KW-1185">Reference proteome</keyword>
<evidence type="ECO:0000313" key="4">
    <source>
        <dbReference type="Proteomes" id="UP001273209"/>
    </source>
</evidence>
<dbReference type="Pfam" id="PF11951">
    <property type="entry name" value="Fungal_trans_2"/>
    <property type="match status" value="1"/>
</dbReference>
<proteinExistence type="predicted"/>
<dbReference type="Proteomes" id="UP001273209">
    <property type="component" value="Unassembled WGS sequence"/>
</dbReference>
<comment type="caution">
    <text evidence="3">The sequence shown here is derived from an EMBL/GenBank/DDBJ whole genome shotgun (WGS) entry which is preliminary data.</text>
</comment>
<gene>
    <name evidence="3" type="ORF">Triagg1_8836</name>
</gene>
<dbReference type="Pfam" id="PF00106">
    <property type="entry name" value="adh_short"/>
    <property type="match status" value="1"/>
</dbReference>
<name>A0AAE1LVV4_9HYPO</name>
<evidence type="ECO:0000256" key="1">
    <source>
        <dbReference type="ARBA" id="ARBA00023242"/>
    </source>
</evidence>
<dbReference type="AlphaFoldDB" id="A0AAE1LVV4"/>